<dbReference type="AlphaFoldDB" id="A0A1A0MP01"/>
<organism evidence="2 3">
    <name type="scientific">Mycolicibacterium mucogenicum</name>
    <name type="common">Mycobacterium mucogenicum</name>
    <dbReference type="NCBI Taxonomy" id="56689"/>
    <lineage>
        <taxon>Bacteria</taxon>
        <taxon>Bacillati</taxon>
        <taxon>Actinomycetota</taxon>
        <taxon>Actinomycetes</taxon>
        <taxon>Mycobacteriales</taxon>
        <taxon>Mycobacteriaceae</taxon>
        <taxon>Mycolicibacterium</taxon>
    </lineage>
</organism>
<protein>
    <submittedName>
        <fullName evidence="2">Uncharacterized protein</fullName>
    </submittedName>
</protein>
<dbReference type="EMBL" id="LZSF01000130">
    <property type="protein sequence ID" value="OBA87132.1"/>
    <property type="molecule type" value="Genomic_DNA"/>
</dbReference>
<evidence type="ECO:0000256" key="1">
    <source>
        <dbReference type="SAM" id="Phobius"/>
    </source>
</evidence>
<accession>A0A1A0MP01</accession>
<feature type="transmembrane region" description="Helical" evidence="1">
    <location>
        <begin position="23"/>
        <end position="43"/>
    </location>
</feature>
<name>A0A1A0MP01_MYCMU</name>
<comment type="caution">
    <text evidence="2">The sequence shown here is derived from an EMBL/GenBank/DDBJ whole genome shotgun (WGS) entry which is preliminary data.</text>
</comment>
<evidence type="ECO:0000313" key="3">
    <source>
        <dbReference type="Proteomes" id="UP000093962"/>
    </source>
</evidence>
<keyword evidence="1" id="KW-1133">Transmembrane helix</keyword>
<evidence type="ECO:0000313" key="2">
    <source>
        <dbReference type="EMBL" id="OBA87132.1"/>
    </source>
</evidence>
<gene>
    <name evidence="2" type="ORF">A5642_20570</name>
</gene>
<keyword evidence="1" id="KW-0472">Membrane</keyword>
<proteinExistence type="predicted"/>
<keyword evidence="1" id="KW-0812">Transmembrane</keyword>
<reference evidence="2 3" key="1">
    <citation type="submission" date="2016-06" db="EMBL/GenBank/DDBJ databases">
        <authorList>
            <person name="Kjaerup R.B."/>
            <person name="Dalgaard T.S."/>
            <person name="Juul-Madsen H.R."/>
        </authorList>
    </citation>
    <scope>NUCLEOTIDE SEQUENCE [LARGE SCALE GENOMIC DNA]</scope>
    <source>
        <strain evidence="2 3">1199456.5</strain>
    </source>
</reference>
<sequence>MIATMTTPSVQDLWRDTPRRRKLTLGVVGAVVLIVVIGTVGFVSCGRDEEAYRDGQQTAWQAEMLMKVMQETRAEERDAADVPDADWADTPEKACLKVYRTSRSEVRKMDQGDWVQGCMDQIRDHPGVLPWEERKKQKAAKTTVPTTVIYDPSTVTPTYTPTPNYAPPVAAPPTTEDASNPTTRTILKLQWGDCLQRVQGKQYADGTYQVFVYAAACDNPLATDRVVRTAYGQPPCPDWVRTSDVTPPRVLCLEKLR</sequence>
<dbReference type="Proteomes" id="UP000093962">
    <property type="component" value="Unassembled WGS sequence"/>
</dbReference>